<dbReference type="Proteomes" id="UP000632828">
    <property type="component" value="Unassembled WGS sequence"/>
</dbReference>
<evidence type="ECO:0000313" key="12">
    <source>
        <dbReference type="Proteomes" id="UP000632828"/>
    </source>
</evidence>
<protein>
    <recommendedName>
        <fullName evidence="8">Cell division protein FtsL</fullName>
    </recommendedName>
</protein>
<comment type="subcellular location">
    <subcellularLocation>
        <location evidence="1">Cell membrane</location>
        <topology evidence="1">Single-pass type II membrane protein</topology>
    </subcellularLocation>
</comment>
<dbReference type="GO" id="GO:0051301">
    <property type="term" value="P:cell division"/>
    <property type="evidence" value="ECO:0007669"/>
    <property type="project" value="UniProtKB-KW"/>
</dbReference>
<dbReference type="HAMAP" id="MF_00910">
    <property type="entry name" value="FtsL"/>
    <property type="match status" value="1"/>
</dbReference>
<evidence type="ECO:0000256" key="1">
    <source>
        <dbReference type="ARBA" id="ARBA00004401"/>
    </source>
</evidence>
<evidence type="ECO:0000313" key="11">
    <source>
        <dbReference type="EMBL" id="MBD1400148.1"/>
    </source>
</evidence>
<organism evidence="11 12">
    <name type="scientific">Pelovirga terrestris</name>
    <dbReference type="NCBI Taxonomy" id="2771352"/>
    <lineage>
        <taxon>Bacteria</taxon>
        <taxon>Pseudomonadati</taxon>
        <taxon>Thermodesulfobacteriota</taxon>
        <taxon>Desulfuromonadia</taxon>
        <taxon>Geobacterales</taxon>
        <taxon>Geobacteraceae</taxon>
        <taxon>Pelovirga</taxon>
    </lineage>
</organism>
<dbReference type="NCBIfam" id="TIGR02209">
    <property type="entry name" value="ftsL_broad"/>
    <property type="match status" value="1"/>
</dbReference>
<proteinExistence type="inferred from homology"/>
<keyword evidence="3 11" id="KW-0132">Cell division</keyword>
<evidence type="ECO:0000256" key="7">
    <source>
        <dbReference type="ARBA" id="ARBA00023306"/>
    </source>
</evidence>
<name>A0A8J6QNK4_9BACT</name>
<evidence type="ECO:0000256" key="10">
    <source>
        <dbReference type="SAM" id="Phobius"/>
    </source>
</evidence>
<accession>A0A8J6QNK4</accession>
<evidence type="ECO:0000256" key="4">
    <source>
        <dbReference type="ARBA" id="ARBA00022692"/>
    </source>
</evidence>
<reference evidence="11" key="1">
    <citation type="submission" date="2020-09" db="EMBL/GenBank/DDBJ databases">
        <title>Pelobacter alkaliphilus sp. nov., a novel anaerobic arsenate-reducing bacterium from terrestrial mud volcano.</title>
        <authorList>
            <person name="Khomyakova M.A."/>
            <person name="Merkel A.Y."/>
            <person name="Slobodkin A.I."/>
        </authorList>
    </citation>
    <scope>NUCLEOTIDE SEQUENCE</scope>
    <source>
        <strain evidence="11">M08fum</strain>
    </source>
</reference>
<feature type="transmembrane region" description="Helical" evidence="10">
    <location>
        <begin position="21"/>
        <end position="41"/>
    </location>
</feature>
<keyword evidence="12" id="KW-1185">Reference proteome</keyword>
<evidence type="ECO:0000256" key="8">
    <source>
        <dbReference type="NCBIfam" id="TIGR02209"/>
    </source>
</evidence>
<keyword evidence="9" id="KW-0175">Coiled coil</keyword>
<dbReference type="GO" id="GO:0005886">
    <property type="term" value="C:plasma membrane"/>
    <property type="evidence" value="ECO:0007669"/>
    <property type="project" value="UniProtKB-SubCell"/>
</dbReference>
<evidence type="ECO:0000256" key="3">
    <source>
        <dbReference type="ARBA" id="ARBA00022618"/>
    </source>
</evidence>
<evidence type="ECO:0000256" key="5">
    <source>
        <dbReference type="ARBA" id="ARBA00022989"/>
    </source>
</evidence>
<keyword evidence="5 10" id="KW-1133">Transmembrane helix</keyword>
<evidence type="ECO:0000256" key="6">
    <source>
        <dbReference type="ARBA" id="ARBA00023136"/>
    </source>
</evidence>
<dbReference type="InterPro" id="IPR007060">
    <property type="entry name" value="FtsL/DivIC"/>
</dbReference>
<gene>
    <name evidence="11" type="primary">ftsL</name>
    <name evidence="11" type="ORF">ICT70_05635</name>
</gene>
<dbReference type="RefSeq" id="WP_191154424.1">
    <property type="nucleotide sequence ID" value="NZ_JACWUN010000005.1"/>
</dbReference>
<comment type="caution">
    <text evidence="11">The sequence shown here is derived from an EMBL/GenBank/DDBJ whole genome shotgun (WGS) entry which is preliminary data.</text>
</comment>
<keyword evidence="2" id="KW-1003">Cell membrane</keyword>
<evidence type="ECO:0000256" key="2">
    <source>
        <dbReference type="ARBA" id="ARBA00022475"/>
    </source>
</evidence>
<keyword evidence="6 10" id="KW-0472">Membrane</keyword>
<dbReference type="InterPro" id="IPR011922">
    <property type="entry name" value="Cell_div_FtsL"/>
</dbReference>
<dbReference type="EMBL" id="JACWUN010000005">
    <property type="protein sequence ID" value="MBD1400148.1"/>
    <property type="molecule type" value="Genomic_DNA"/>
</dbReference>
<keyword evidence="4 10" id="KW-0812">Transmembrane</keyword>
<dbReference type="AlphaFoldDB" id="A0A8J6QNK4"/>
<dbReference type="Pfam" id="PF04977">
    <property type="entry name" value="DivIC"/>
    <property type="match status" value="1"/>
</dbReference>
<keyword evidence="7" id="KW-0131">Cell cycle</keyword>
<sequence length="105" mass="12100">MSQTISQTRVRISGFALTRPRLSPMLVVIVLMSLLSLLFVWSRIHAISLEYEISRLERDLRAQNQQVRELSLEVAFLSRDERIETLARNELGLRDPAPGQIVRVE</sequence>
<evidence type="ECO:0000256" key="9">
    <source>
        <dbReference type="SAM" id="Coils"/>
    </source>
</evidence>
<feature type="coiled-coil region" evidence="9">
    <location>
        <begin position="46"/>
        <end position="80"/>
    </location>
</feature>